<evidence type="ECO:0000256" key="7">
    <source>
        <dbReference type="ARBA" id="ARBA00022989"/>
    </source>
</evidence>
<evidence type="ECO:0000256" key="15">
    <source>
        <dbReference type="ARBA" id="ARBA00048509"/>
    </source>
</evidence>
<evidence type="ECO:0000256" key="5">
    <source>
        <dbReference type="ARBA" id="ARBA00022692"/>
    </source>
</evidence>
<evidence type="ECO:0000313" key="24">
    <source>
        <dbReference type="Proteomes" id="UP000796761"/>
    </source>
</evidence>
<evidence type="ECO:0000256" key="9">
    <source>
        <dbReference type="ARBA" id="ARBA00035819"/>
    </source>
</evidence>
<dbReference type="Gene3D" id="1.10.510.10">
    <property type="entry name" value="Transferase(Phosphotransferase) domain 1"/>
    <property type="match status" value="1"/>
</dbReference>
<dbReference type="Pfam" id="PF07714">
    <property type="entry name" value="PK_Tyr_Ser-Thr"/>
    <property type="match status" value="1"/>
</dbReference>
<comment type="catalytic activity">
    <reaction evidence="15">
        <text>L-cysteine(out) + L-arginine(in) + Na(+)(out) = L-cysteine(in) + L-arginine(out) + Na(+)(in)</text>
        <dbReference type="Rhea" id="RHEA:70847"/>
        <dbReference type="ChEBI" id="CHEBI:29101"/>
        <dbReference type="ChEBI" id="CHEBI:32682"/>
        <dbReference type="ChEBI" id="CHEBI:35235"/>
    </reaction>
</comment>
<evidence type="ECO:0000256" key="1">
    <source>
        <dbReference type="ARBA" id="ARBA00004651"/>
    </source>
</evidence>
<evidence type="ECO:0000256" key="4">
    <source>
        <dbReference type="ARBA" id="ARBA00022475"/>
    </source>
</evidence>
<comment type="catalytic activity">
    <reaction evidence="9">
        <text>L-arginine(in) + L-methionine(out) + Na(+)(out) = L-arginine(out) + L-methionine(in) + Na(+)(in)</text>
        <dbReference type="Rhea" id="RHEA:70843"/>
        <dbReference type="ChEBI" id="CHEBI:29101"/>
        <dbReference type="ChEBI" id="CHEBI:32682"/>
        <dbReference type="ChEBI" id="CHEBI:57844"/>
    </reaction>
</comment>
<dbReference type="InterPro" id="IPR001315">
    <property type="entry name" value="CARD"/>
</dbReference>
<organism evidence="23 24">
    <name type="scientific">Zosterops borbonicus</name>
    <dbReference type="NCBI Taxonomy" id="364589"/>
    <lineage>
        <taxon>Eukaryota</taxon>
        <taxon>Metazoa</taxon>
        <taxon>Chordata</taxon>
        <taxon>Craniata</taxon>
        <taxon>Vertebrata</taxon>
        <taxon>Euteleostomi</taxon>
        <taxon>Archelosauria</taxon>
        <taxon>Archosauria</taxon>
        <taxon>Dinosauria</taxon>
        <taxon>Saurischia</taxon>
        <taxon>Theropoda</taxon>
        <taxon>Coelurosauria</taxon>
        <taxon>Aves</taxon>
        <taxon>Neognathae</taxon>
        <taxon>Neoaves</taxon>
        <taxon>Telluraves</taxon>
        <taxon>Australaves</taxon>
        <taxon>Passeriformes</taxon>
        <taxon>Sylvioidea</taxon>
        <taxon>Zosteropidae</taxon>
        <taxon>Zosterops</taxon>
    </lineage>
</organism>
<dbReference type="SUPFAM" id="SSF47986">
    <property type="entry name" value="DEATH domain"/>
    <property type="match status" value="1"/>
</dbReference>
<feature type="transmembrane region" description="Helical" evidence="20">
    <location>
        <begin position="755"/>
        <end position="776"/>
    </location>
</feature>
<evidence type="ECO:0000256" key="10">
    <source>
        <dbReference type="ARBA" id="ARBA00038768"/>
    </source>
</evidence>
<gene>
    <name evidence="23" type="ORF">HGM15179_001180</name>
</gene>
<evidence type="ECO:0000256" key="3">
    <source>
        <dbReference type="ARBA" id="ARBA00022448"/>
    </source>
</evidence>
<feature type="transmembrane region" description="Helical" evidence="20">
    <location>
        <begin position="720"/>
        <end position="743"/>
    </location>
</feature>
<name>A0A8K1LU78_9PASS</name>
<dbReference type="GO" id="GO:0031349">
    <property type="term" value="P:positive regulation of defense response"/>
    <property type="evidence" value="ECO:0007669"/>
    <property type="project" value="UniProtKB-ARBA"/>
</dbReference>
<evidence type="ECO:0000256" key="18">
    <source>
        <dbReference type="ARBA" id="ARBA00049892"/>
    </source>
</evidence>
<evidence type="ECO:0000313" key="23">
    <source>
        <dbReference type="EMBL" id="TRZ25833.1"/>
    </source>
</evidence>
<keyword evidence="7 20" id="KW-1133">Transmembrane helix</keyword>
<dbReference type="GO" id="GO:0004672">
    <property type="term" value="F:protein kinase activity"/>
    <property type="evidence" value="ECO:0007669"/>
    <property type="project" value="InterPro"/>
</dbReference>
<dbReference type="Gene3D" id="1.10.533.10">
    <property type="entry name" value="Death Domain, Fas"/>
    <property type="match status" value="1"/>
</dbReference>
<comment type="similarity">
    <text evidence="2">Belongs to the amino acid-polyamine-organocation (APC) superfamily. L-type amino acid transporter (LAT) (TC 2.A.3.8) family.</text>
</comment>
<evidence type="ECO:0000256" key="19">
    <source>
        <dbReference type="SAM" id="MobiDB-lite"/>
    </source>
</evidence>
<sequence>MANPLPVVAQEDLESFTLTRTGSGFALKAFHISWNTPISVKLLTSQDTTDREWKLLLQDIASVRCYESERLLPFLGIYQHHGLVGIVTEWMNNGSLHSLLHEHQLHPELPFPLLIRILSDVAEGLHHLHSLEPALCHCSLKPSNVLLDVQYRAKISDYGLTNWRKQQLRSDLQNCHQRNCQDLVYLPPEILEGGLPSQEGDIYSFGILCWETLSRQRPFEGQTTLLDVLRGIRCSLRPGLSEKFIPSNLPERNRLLHLIALCWHQEADYRPHAAECVHLLNGVLTSINKEVISAAIYNLMDAKERALNACKASERYTLQRGTCNSQIISPQKDNCLISKKIPLVVPSLSTVLLDSSANTAGRDNIEMGVSNTTPQNTTATKDNLGSERRKSSSFCTTPPSGSTAGKESSQHNSPPLALKHRPQPMHLVQAATGPHSKGNCCRILACQRQTILNCMTEGRLNHILDVLRSQQTLSRMDYESIASYPTVTGRARALLDTCLCLGERAAQAVVTALSANISEAPCDGVLTWISHASLYTVLSFHHSEDCDLESWRIQRLSTMAEGTDYRKSQISLAEYSPVNKSERTDPSEKQDGDQNTLQLKKEISLLNGISLIVGNMIGSGIFVSPKGVLIYSKSYGLSLIVWAIGGLFSVFGALCYAELGTTITKSGASYAYILESFGSFIAFIRLWTSLLIVEPTSQAIIAITFANYIVQPFFPSCDPPYLACRLIAAGCECLLTFINCAYVKWGTRVQDVFTYAKVAALIAIIITGLVIIFQGHTGHFKNSFEGSSSSIGDISLALYSALFSYSGWDTLNYVTEEIKNPERNLPLAIAVSMPIVTVIYIMTNIAYYTVLDANAVLASDAVAVAFADKVFGVFSWTIPIAVAFSCFGGLNASILAASRLFFVGSREGHLPDLLSMIHIERFTPVPALLFNCFMTLIYLAVEDVFQLINYFSFSYWFFVGLSIAGQLYLRWKEPDRPRPLKLSLAFPIIFCMCTVFLVVVPLYSDFVNSVIGIAIALSGIPFFFFGVYLPASRRPQFINKIMGAVTRYTQLLCCCVLTEMDPNAEKKLEIKSN</sequence>
<feature type="transmembrane region" description="Helical" evidence="20">
    <location>
        <begin position="827"/>
        <end position="850"/>
    </location>
</feature>
<comment type="catalytic activity">
    <reaction evidence="14">
        <text>L-histidine(out) + L-arginine(in) + Na(+)(out) = L-histidine(in) + L-arginine(out) + Na(+)(in)</text>
        <dbReference type="Rhea" id="RHEA:70839"/>
        <dbReference type="ChEBI" id="CHEBI:29101"/>
        <dbReference type="ChEBI" id="CHEBI:32682"/>
        <dbReference type="ChEBI" id="CHEBI:57595"/>
    </reaction>
</comment>
<evidence type="ECO:0000259" key="22">
    <source>
        <dbReference type="PROSITE" id="PS50209"/>
    </source>
</evidence>
<feature type="transmembrane region" description="Helical" evidence="20">
    <location>
        <begin position="699"/>
        <end position="714"/>
    </location>
</feature>
<evidence type="ECO:0000256" key="6">
    <source>
        <dbReference type="ARBA" id="ARBA00022970"/>
    </source>
</evidence>
<dbReference type="PROSITE" id="PS50209">
    <property type="entry name" value="CARD"/>
    <property type="match status" value="1"/>
</dbReference>
<keyword evidence="8 20" id="KW-0472">Membrane</keyword>
<dbReference type="PANTHER" id="PTHR11785:SF398">
    <property type="entry name" value="Y+L AMINO ACID TRANSPORTER 2"/>
    <property type="match status" value="1"/>
</dbReference>
<proteinExistence type="inferred from homology"/>
<accession>A0A8K1LU78</accession>
<dbReference type="Proteomes" id="UP000796761">
    <property type="component" value="Unassembled WGS sequence"/>
</dbReference>
<feature type="transmembrane region" description="Helical" evidence="20">
    <location>
        <begin position="635"/>
        <end position="657"/>
    </location>
</feature>
<feature type="transmembrane region" description="Helical" evidence="20">
    <location>
        <begin position="983"/>
        <end position="1004"/>
    </location>
</feature>
<feature type="transmembrane region" description="Helical" evidence="20">
    <location>
        <begin position="922"/>
        <end position="941"/>
    </location>
</feature>
<feature type="transmembrane region" description="Helical" evidence="20">
    <location>
        <begin position="1010"/>
        <end position="1031"/>
    </location>
</feature>
<comment type="catalytic activity">
    <reaction evidence="16">
        <text>L-lysine(out) + L-arginine(in) = L-lysine(in) + L-arginine(out)</text>
        <dbReference type="Rhea" id="RHEA:70827"/>
        <dbReference type="ChEBI" id="CHEBI:32551"/>
        <dbReference type="ChEBI" id="CHEBI:32682"/>
    </reaction>
</comment>
<evidence type="ECO:0000256" key="2">
    <source>
        <dbReference type="ARBA" id="ARBA00007040"/>
    </source>
</evidence>
<comment type="subunit">
    <text evidence="10">Disulfide-linked heterodimer with the amino acid transport protein SLC3A2/4F2hc.</text>
</comment>
<feature type="transmembrane region" description="Helical" evidence="20">
    <location>
        <begin position="953"/>
        <end position="971"/>
    </location>
</feature>
<dbReference type="FunFam" id="1.20.1740.10:FF:000003">
    <property type="entry name" value="Y+L amino acid transporter 1 isoform X1"/>
    <property type="match status" value="1"/>
</dbReference>
<dbReference type="OrthoDB" id="10062876at2759"/>
<dbReference type="GO" id="GO:0042981">
    <property type="term" value="P:regulation of apoptotic process"/>
    <property type="evidence" value="ECO:0007669"/>
    <property type="project" value="InterPro"/>
</dbReference>
<comment type="caution">
    <text evidence="23">The sequence shown here is derived from an EMBL/GenBank/DDBJ whole genome shotgun (WGS) entry which is preliminary data.</text>
</comment>
<keyword evidence="4" id="KW-1003">Cell membrane</keyword>
<dbReference type="EMBL" id="SWJQ01000020">
    <property type="protein sequence ID" value="TRZ25833.1"/>
    <property type="molecule type" value="Genomic_DNA"/>
</dbReference>
<dbReference type="GO" id="GO:0015179">
    <property type="term" value="F:L-amino acid transmembrane transporter activity"/>
    <property type="evidence" value="ECO:0007669"/>
    <property type="project" value="TreeGrafter"/>
</dbReference>
<keyword evidence="3" id="KW-0813">Transport</keyword>
<dbReference type="PANTHER" id="PTHR11785">
    <property type="entry name" value="AMINO ACID TRANSPORTER"/>
    <property type="match status" value="1"/>
</dbReference>
<keyword evidence="5 20" id="KW-0812">Transmembrane</keyword>
<evidence type="ECO:0000256" key="12">
    <source>
        <dbReference type="ARBA" id="ARBA00042001"/>
    </source>
</evidence>
<comment type="catalytic activity">
    <reaction evidence="18">
        <text>L-glutamine(out) + L-arginine(in) + Na(+)(out) = L-glutamine(in) + L-arginine(out) + Na(+)(in)</text>
        <dbReference type="Rhea" id="RHEA:70835"/>
        <dbReference type="ChEBI" id="CHEBI:29101"/>
        <dbReference type="ChEBI" id="CHEBI:32682"/>
        <dbReference type="ChEBI" id="CHEBI:58359"/>
    </reaction>
</comment>
<dbReference type="PROSITE" id="PS50011">
    <property type="entry name" value="PROTEIN_KINASE_DOM"/>
    <property type="match status" value="1"/>
</dbReference>
<dbReference type="GO" id="GO:0005886">
    <property type="term" value="C:plasma membrane"/>
    <property type="evidence" value="ECO:0007669"/>
    <property type="project" value="UniProtKB-SubCell"/>
</dbReference>
<dbReference type="InterPro" id="IPR011029">
    <property type="entry name" value="DEATH-like_dom_sf"/>
</dbReference>
<keyword evidence="6" id="KW-0029">Amino-acid transport</keyword>
<reference evidence="23" key="1">
    <citation type="submission" date="2019-04" db="EMBL/GenBank/DDBJ databases">
        <title>Genome assembly of Zosterops borbonicus 15179.</title>
        <authorList>
            <person name="Leroy T."/>
            <person name="Anselmetti Y."/>
            <person name="Tilak M.-K."/>
            <person name="Nabholz B."/>
        </authorList>
    </citation>
    <scope>NUCLEOTIDE SEQUENCE</scope>
    <source>
        <strain evidence="23">HGM_15179</strain>
        <tissue evidence="23">Muscle</tissue>
    </source>
</reference>
<dbReference type="Pfam" id="PF00619">
    <property type="entry name" value="CARD"/>
    <property type="match status" value="1"/>
</dbReference>
<feature type="transmembrane region" description="Helical" evidence="20">
    <location>
        <begin position="796"/>
        <end position="815"/>
    </location>
</feature>
<dbReference type="InterPro" id="IPR011009">
    <property type="entry name" value="Kinase-like_dom_sf"/>
</dbReference>
<evidence type="ECO:0000256" key="17">
    <source>
        <dbReference type="ARBA" id="ARBA00049476"/>
    </source>
</evidence>
<feature type="transmembrane region" description="Helical" evidence="20">
    <location>
        <begin position="669"/>
        <end position="687"/>
    </location>
</feature>
<dbReference type="Pfam" id="PF13520">
    <property type="entry name" value="AA_permease_2"/>
    <property type="match status" value="1"/>
</dbReference>
<evidence type="ECO:0000256" key="14">
    <source>
        <dbReference type="ARBA" id="ARBA00047956"/>
    </source>
</evidence>
<feature type="region of interest" description="Disordered" evidence="19">
    <location>
        <begin position="362"/>
        <end position="419"/>
    </location>
</feature>
<feature type="transmembrane region" description="Helical" evidence="20">
    <location>
        <begin position="603"/>
        <end position="623"/>
    </location>
</feature>
<dbReference type="GO" id="GO:0005524">
    <property type="term" value="F:ATP binding"/>
    <property type="evidence" value="ECO:0007669"/>
    <property type="project" value="InterPro"/>
</dbReference>
<dbReference type="Gene3D" id="1.20.1740.10">
    <property type="entry name" value="Amino acid/polyamine transporter I"/>
    <property type="match status" value="1"/>
</dbReference>
<evidence type="ECO:0000259" key="21">
    <source>
        <dbReference type="PROSITE" id="PS50011"/>
    </source>
</evidence>
<feature type="domain" description="Protein kinase" evidence="21">
    <location>
        <begin position="15"/>
        <end position="284"/>
    </location>
</feature>
<dbReference type="InterPro" id="IPR000719">
    <property type="entry name" value="Prot_kinase_dom"/>
</dbReference>
<evidence type="ECO:0000256" key="13">
    <source>
        <dbReference type="ARBA" id="ARBA00042899"/>
    </source>
</evidence>
<keyword evidence="24" id="KW-1185">Reference proteome</keyword>
<evidence type="ECO:0000256" key="8">
    <source>
        <dbReference type="ARBA" id="ARBA00023136"/>
    </source>
</evidence>
<dbReference type="InterPro" id="IPR050598">
    <property type="entry name" value="AminoAcid_Transporter"/>
</dbReference>
<feature type="compositionally biased region" description="Polar residues" evidence="19">
    <location>
        <begin position="392"/>
        <end position="413"/>
    </location>
</feature>
<feature type="compositionally biased region" description="Polar residues" evidence="19">
    <location>
        <begin position="369"/>
        <end position="383"/>
    </location>
</feature>
<dbReference type="AlphaFoldDB" id="A0A8K1LU78"/>
<dbReference type="InterPro" id="IPR002293">
    <property type="entry name" value="AA/rel_permease1"/>
</dbReference>
<evidence type="ECO:0000256" key="11">
    <source>
        <dbReference type="ARBA" id="ARBA00039563"/>
    </source>
</evidence>
<evidence type="ECO:0000256" key="20">
    <source>
        <dbReference type="SAM" id="Phobius"/>
    </source>
</evidence>
<comment type="catalytic activity">
    <reaction evidence="17">
        <text>L-leucine(out) + L-arginine(in) + Na(+)(out) = L-leucine(in) + L-arginine(out) + Na(+)(in)</text>
        <dbReference type="Rhea" id="RHEA:70831"/>
        <dbReference type="ChEBI" id="CHEBI:29101"/>
        <dbReference type="ChEBI" id="CHEBI:32682"/>
        <dbReference type="ChEBI" id="CHEBI:57427"/>
    </reaction>
</comment>
<dbReference type="SUPFAM" id="SSF56112">
    <property type="entry name" value="Protein kinase-like (PK-like)"/>
    <property type="match status" value="1"/>
</dbReference>
<dbReference type="GO" id="GO:0043123">
    <property type="term" value="P:positive regulation of canonical NF-kappaB signal transduction"/>
    <property type="evidence" value="ECO:0007669"/>
    <property type="project" value="UniProtKB-ARBA"/>
</dbReference>
<comment type="subcellular location">
    <subcellularLocation>
        <location evidence="1">Cell membrane</location>
        <topology evidence="1">Multi-pass membrane protein</topology>
    </subcellularLocation>
</comment>
<protein>
    <recommendedName>
        <fullName evidence="11">Y+L amino acid transporter 2</fullName>
    </recommendedName>
    <alternativeName>
        <fullName evidence="13">Solute carrier family 7 member 6</fullName>
    </alternativeName>
    <alternativeName>
        <fullName evidence="12">y(+)L-type amino acid transporter 2</fullName>
    </alternativeName>
</protein>
<evidence type="ECO:0000256" key="16">
    <source>
        <dbReference type="ARBA" id="ARBA00049090"/>
    </source>
</evidence>
<feature type="domain" description="CARD" evidence="22">
    <location>
        <begin position="442"/>
        <end position="513"/>
    </location>
</feature>
<dbReference type="InterPro" id="IPR001245">
    <property type="entry name" value="Ser-Thr/Tyr_kinase_cat_dom"/>
</dbReference>
<feature type="transmembrane region" description="Helical" evidence="20">
    <location>
        <begin position="870"/>
        <end position="902"/>
    </location>
</feature>